<proteinExistence type="predicted"/>
<comment type="caution">
    <text evidence="1">The sequence shown here is derived from an EMBL/GenBank/DDBJ whole genome shotgun (WGS) entry which is preliminary data.</text>
</comment>
<dbReference type="Gramene" id="rna13684">
    <property type="protein sequence ID" value="RHN65794.1"/>
    <property type="gene ID" value="gene13684"/>
</dbReference>
<sequence>MESLCLRKLNLLRVHRKGTVMDTTRRKKRKWGWCQLEPVNQWLLLLLSMQLKCLRHTHTCRILSILSSHRFIISTLCHRVNLKCPSMQLPNR</sequence>
<protein>
    <submittedName>
        <fullName evidence="1">Uncharacterized protein</fullName>
    </submittedName>
</protein>
<accession>A0A396IN66</accession>
<dbReference type="Proteomes" id="UP000265566">
    <property type="component" value="Chromosome 3"/>
</dbReference>
<evidence type="ECO:0000313" key="2">
    <source>
        <dbReference type="Proteomes" id="UP000265566"/>
    </source>
</evidence>
<organism evidence="1 2">
    <name type="scientific">Medicago truncatula</name>
    <name type="common">Barrel medic</name>
    <name type="synonym">Medicago tribuloides</name>
    <dbReference type="NCBI Taxonomy" id="3880"/>
    <lineage>
        <taxon>Eukaryota</taxon>
        <taxon>Viridiplantae</taxon>
        <taxon>Streptophyta</taxon>
        <taxon>Embryophyta</taxon>
        <taxon>Tracheophyta</taxon>
        <taxon>Spermatophyta</taxon>
        <taxon>Magnoliopsida</taxon>
        <taxon>eudicotyledons</taxon>
        <taxon>Gunneridae</taxon>
        <taxon>Pentapetalae</taxon>
        <taxon>rosids</taxon>
        <taxon>fabids</taxon>
        <taxon>Fabales</taxon>
        <taxon>Fabaceae</taxon>
        <taxon>Papilionoideae</taxon>
        <taxon>50 kb inversion clade</taxon>
        <taxon>NPAAA clade</taxon>
        <taxon>Hologalegina</taxon>
        <taxon>IRL clade</taxon>
        <taxon>Trifolieae</taxon>
        <taxon>Medicago</taxon>
    </lineage>
</organism>
<evidence type="ECO:0000313" key="1">
    <source>
        <dbReference type="EMBL" id="RHN65794.1"/>
    </source>
</evidence>
<reference evidence="2" key="1">
    <citation type="journal article" date="2018" name="Nat. Plants">
        <title>Whole-genome landscape of Medicago truncatula symbiotic genes.</title>
        <authorList>
            <person name="Pecrix Y."/>
            <person name="Staton S.E."/>
            <person name="Sallet E."/>
            <person name="Lelandais-Briere C."/>
            <person name="Moreau S."/>
            <person name="Carrere S."/>
            <person name="Blein T."/>
            <person name="Jardinaud M.F."/>
            <person name="Latrasse D."/>
            <person name="Zouine M."/>
            <person name="Zahm M."/>
            <person name="Kreplak J."/>
            <person name="Mayjonade B."/>
            <person name="Satge C."/>
            <person name="Perez M."/>
            <person name="Cauet S."/>
            <person name="Marande W."/>
            <person name="Chantry-Darmon C."/>
            <person name="Lopez-Roques C."/>
            <person name="Bouchez O."/>
            <person name="Berard A."/>
            <person name="Debelle F."/>
            <person name="Munos S."/>
            <person name="Bendahmane A."/>
            <person name="Berges H."/>
            <person name="Niebel A."/>
            <person name="Buitink J."/>
            <person name="Frugier F."/>
            <person name="Benhamed M."/>
            <person name="Crespi M."/>
            <person name="Gouzy J."/>
            <person name="Gamas P."/>
        </authorList>
    </citation>
    <scope>NUCLEOTIDE SEQUENCE [LARGE SCALE GENOMIC DNA]</scope>
    <source>
        <strain evidence="2">cv. Jemalong A17</strain>
    </source>
</reference>
<name>A0A396IN66_MEDTR</name>
<dbReference type="AlphaFoldDB" id="A0A396IN66"/>
<dbReference type="EMBL" id="PSQE01000003">
    <property type="protein sequence ID" value="RHN65794.1"/>
    <property type="molecule type" value="Genomic_DNA"/>
</dbReference>
<gene>
    <name evidence="1" type="ORF">MtrunA17_Chr3g0083851</name>
</gene>